<gene>
    <name evidence="2" type="ORF">MGSAQ_001351</name>
</gene>
<reference evidence="2" key="1">
    <citation type="submission" date="2013-11" db="EMBL/GenBank/DDBJ databases">
        <title>Microbial diversity, functional groups and degradation webs in Northern and Southern Mediterranean and Red Sea marine crude oil polluted sites.</title>
        <authorList>
            <person name="Daffonchio D."/>
            <person name="Mapelli F."/>
            <person name="Ferrer M."/>
            <person name="Richter M."/>
            <person name="Cherif A."/>
            <person name="Malkawi H.I."/>
            <person name="Yakimov M.M."/>
            <person name="Abdel-Fattah Y.R."/>
            <person name="Blaghen M."/>
            <person name="Golyshin P.N."/>
            <person name="Kalogerakis N."/>
            <person name="Boon N."/>
            <person name="Magagnini M."/>
            <person name="Fava F."/>
        </authorList>
    </citation>
    <scope>NUCLEOTIDE SEQUENCE</scope>
</reference>
<organism evidence="2">
    <name type="scientific">marine sediment metagenome</name>
    <dbReference type="NCBI Taxonomy" id="412755"/>
    <lineage>
        <taxon>unclassified sequences</taxon>
        <taxon>metagenomes</taxon>
        <taxon>ecological metagenomes</taxon>
    </lineage>
</organism>
<dbReference type="EMBL" id="AYSL01000723">
    <property type="protein sequence ID" value="KTF07153.1"/>
    <property type="molecule type" value="Genomic_DNA"/>
</dbReference>
<proteinExistence type="predicted"/>
<sequence>MPKCGLQLLRLTKARKRARKRERGKAKRKNSEAG</sequence>
<feature type="compositionally biased region" description="Basic residues" evidence="1">
    <location>
        <begin position="12"/>
        <end position="28"/>
    </location>
</feature>
<feature type="region of interest" description="Disordered" evidence="1">
    <location>
        <begin position="1"/>
        <end position="34"/>
    </location>
</feature>
<evidence type="ECO:0000256" key="1">
    <source>
        <dbReference type="SAM" id="MobiDB-lite"/>
    </source>
</evidence>
<dbReference type="AlphaFoldDB" id="A0A1B6NUW3"/>
<protein>
    <submittedName>
        <fullName evidence="2">Uncharacterized protein</fullName>
    </submittedName>
</protein>
<accession>A0A1B6NUW3</accession>
<evidence type="ECO:0000313" key="2">
    <source>
        <dbReference type="EMBL" id="KTF07153.1"/>
    </source>
</evidence>
<comment type="caution">
    <text evidence="2">The sequence shown here is derived from an EMBL/GenBank/DDBJ whole genome shotgun (WGS) entry which is preliminary data.</text>
</comment>
<name>A0A1B6NUW3_9ZZZZ</name>